<protein>
    <submittedName>
        <fullName evidence="2">Uncharacterized protein</fullName>
    </submittedName>
</protein>
<feature type="transmembrane region" description="Helical" evidence="1">
    <location>
        <begin position="166"/>
        <end position="187"/>
    </location>
</feature>
<comment type="caution">
    <text evidence="2">The sequence shown here is derived from an EMBL/GenBank/DDBJ whole genome shotgun (WGS) entry which is preliminary data.</text>
</comment>
<keyword evidence="1" id="KW-1133">Transmembrane helix</keyword>
<sequence>MNKLLTLAAFSLREILAAPAYRVLMSSTIVIGIGAMAISNLFLLETIKVELDFLWLGISLLATVYMLVVATGLLAQDFTQGIAYLFLPHMSRQIYLLARVSGIVAGLLLLLALMAAVATAIVTWGLHHTPTAQTHGIVWWSPVMLTGMALLQSLTVLSIVIFTCSWASGLVEMILFSTVFTGLAYLLPSVIQAMTSAEVMTQVPGWTAMLIHAVDYLFPDMTGAQMALAVVHGLPVPSTELAWFVVSQAGYIMILTAAGFLIFARRDL</sequence>
<evidence type="ECO:0000313" key="3">
    <source>
        <dbReference type="Proteomes" id="UP000005297"/>
    </source>
</evidence>
<dbReference type="STRING" id="314344.AL013_01885"/>
<feature type="transmembrane region" description="Helical" evidence="1">
    <location>
        <begin position="27"/>
        <end position="44"/>
    </location>
</feature>
<reference evidence="2 3" key="1">
    <citation type="submission" date="2006-09" db="EMBL/GenBank/DDBJ databases">
        <authorList>
            <person name="Emerson D."/>
            <person name="Ferriera S."/>
            <person name="Johnson J."/>
            <person name="Kravitz S."/>
            <person name="Halpern A."/>
            <person name="Remington K."/>
            <person name="Beeson K."/>
            <person name="Tran B."/>
            <person name="Rogers Y.-H."/>
            <person name="Friedman R."/>
            <person name="Venter J.C."/>
        </authorList>
    </citation>
    <scope>NUCLEOTIDE SEQUENCE [LARGE SCALE GENOMIC DNA]</scope>
    <source>
        <strain evidence="2 3">PV-1</strain>
    </source>
</reference>
<keyword evidence="3" id="KW-1185">Reference proteome</keyword>
<proteinExistence type="predicted"/>
<feature type="transmembrane region" description="Helical" evidence="1">
    <location>
        <begin position="137"/>
        <end position="160"/>
    </location>
</feature>
<dbReference type="OrthoDB" id="9962219at2"/>
<dbReference type="RefSeq" id="WP_009850531.1">
    <property type="nucleotide sequence ID" value="NZ_DS022295.1"/>
</dbReference>
<feature type="transmembrane region" description="Helical" evidence="1">
    <location>
        <begin position="241"/>
        <end position="264"/>
    </location>
</feature>
<keyword evidence="1" id="KW-0812">Transmembrane</keyword>
<keyword evidence="1" id="KW-0472">Membrane</keyword>
<evidence type="ECO:0000256" key="1">
    <source>
        <dbReference type="SAM" id="Phobius"/>
    </source>
</evidence>
<name>Q0F2N8_9PROT</name>
<dbReference type="Proteomes" id="UP000005297">
    <property type="component" value="Unassembled WGS sequence"/>
</dbReference>
<dbReference type="HOGENOM" id="CLU_1037480_0_0_0"/>
<dbReference type="EMBL" id="AATS01000002">
    <property type="protein sequence ID" value="EAU55512.1"/>
    <property type="molecule type" value="Genomic_DNA"/>
</dbReference>
<gene>
    <name evidence="2" type="ORF">SPV1_01152</name>
</gene>
<accession>Q0F2N8</accession>
<dbReference type="InParanoid" id="Q0F2N8"/>
<feature type="transmembrane region" description="Helical" evidence="1">
    <location>
        <begin position="94"/>
        <end position="125"/>
    </location>
</feature>
<feature type="transmembrane region" description="Helical" evidence="1">
    <location>
        <begin position="53"/>
        <end position="74"/>
    </location>
</feature>
<organism evidence="2 3">
    <name type="scientific">Mariprofundus ferrooxydans PV-1</name>
    <dbReference type="NCBI Taxonomy" id="314345"/>
    <lineage>
        <taxon>Bacteria</taxon>
        <taxon>Pseudomonadati</taxon>
        <taxon>Pseudomonadota</taxon>
        <taxon>Candidatius Mariprofundia</taxon>
        <taxon>Mariprofundales</taxon>
        <taxon>Mariprofundaceae</taxon>
        <taxon>Mariprofundus</taxon>
    </lineage>
</organism>
<dbReference type="AlphaFoldDB" id="Q0F2N8"/>
<evidence type="ECO:0000313" key="2">
    <source>
        <dbReference type="EMBL" id="EAU55512.1"/>
    </source>
</evidence>